<sequence length="289" mass="33815">MNLFLINKIDSWDDLEKNTLIEYNGEMNTICYTQEDQKLYCFLPVDYFDWYKDPFDEHRVHAIILNDVCYIITKSLTFRIFDMVKKTIEKSKPFDGMNLSFEDLQLDSHKSNVILLIKSQKKVMMFDTRNKEWTLMSQIFSEYKLIALTSTDIPVQFIKKLYSKKRVIGKSVSTRSKNADLIKTFENLQWKKSRDSDSIELASLFRDKTNGLASGFFRMNGVCEKPLQKTANYKTIYTLLKGSVAFKIADDPYMVLNEFESVTIPELTSYAIKNLSNDESVLYFNAYQN</sequence>
<evidence type="ECO:0000313" key="2">
    <source>
        <dbReference type="EnsemblMetazoa" id="tetur03g05710.1"/>
    </source>
</evidence>
<dbReference type="Proteomes" id="UP000015104">
    <property type="component" value="Unassembled WGS sequence"/>
</dbReference>
<name>T1JZY4_TETUR</name>
<dbReference type="InterPro" id="IPR014710">
    <property type="entry name" value="RmlC-like_jellyroll"/>
</dbReference>
<dbReference type="InterPro" id="IPR025974">
    <property type="entry name" value="Mif2/CENP-C_cupin"/>
</dbReference>
<accession>T1JZY4</accession>
<keyword evidence="3" id="KW-1185">Reference proteome</keyword>
<dbReference type="HOGENOM" id="CLU_964192_0_0_1"/>
<protein>
    <recommendedName>
        <fullName evidence="1">Mif2/CENP-C cupin domain-containing protein</fullName>
    </recommendedName>
</protein>
<reference evidence="3" key="1">
    <citation type="submission" date="2011-08" db="EMBL/GenBank/DDBJ databases">
        <authorList>
            <person name="Rombauts S."/>
        </authorList>
    </citation>
    <scope>NUCLEOTIDE SEQUENCE</scope>
    <source>
        <strain evidence="3">London</strain>
    </source>
</reference>
<dbReference type="Pfam" id="PF11699">
    <property type="entry name" value="CENP-C_C"/>
    <property type="match status" value="1"/>
</dbReference>
<evidence type="ECO:0000259" key="1">
    <source>
        <dbReference type="Pfam" id="PF11699"/>
    </source>
</evidence>
<dbReference type="EnsemblMetazoa" id="tetur03g05710.1">
    <property type="protein sequence ID" value="tetur03g05710.1"/>
    <property type="gene ID" value="tetur03g05710"/>
</dbReference>
<evidence type="ECO:0000313" key="3">
    <source>
        <dbReference type="Proteomes" id="UP000015104"/>
    </source>
</evidence>
<dbReference type="EMBL" id="CAEY01001130">
    <property type="status" value="NOT_ANNOTATED_CDS"/>
    <property type="molecule type" value="Genomic_DNA"/>
</dbReference>
<feature type="domain" description="Mif2/CENP-C cupin" evidence="1">
    <location>
        <begin position="204"/>
        <end position="284"/>
    </location>
</feature>
<organism evidence="2 3">
    <name type="scientific">Tetranychus urticae</name>
    <name type="common">Two-spotted spider mite</name>
    <dbReference type="NCBI Taxonomy" id="32264"/>
    <lineage>
        <taxon>Eukaryota</taxon>
        <taxon>Metazoa</taxon>
        <taxon>Ecdysozoa</taxon>
        <taxon>Arthropoda</taxon>
        <taxon>Chelicerata</taxon>
        <taxon>Arachnida</taxon>
        <taxon>Acari</taxon>
        <taxon>Acariformes</taxon>
        <taxon>Trombidiformes</taxon>
        <taxon>Prostigmata</taxon>
        <taxon>Eleutherengona</taxon>
        <taxon>Raphignathae</taxon>
        <taxon>Tetranychoidea</taxon>
        <taxon>Tetranychidae</taxon>
        <taxon>Tetranychus</taxon>
    </lineage>
</organism>
<dbReference type="AlphaFoldDB" id="T1JZY4"/>
<dbReference type="Gene3D" id="2.60.120.10">
    <property type="entry name" value="Jelly Rolls"/>
    <property type="match status" value="1"/>
</dbReference>
<reference evidence="2" key="2">
    <citation type="submission" date="2015-06" db="UniProtKB">
        <authorList>
            <consortium name="EnsemblMetazoa"/>
        </authorList>
    </citation>
    <scope>IDENTIFICATION</scope>
</reference>
<proteinExistence type="predicted"/>